<keyword evidence="4" id="KW-1185">Reference proteome</keyword>
<dbReference type="InterPro" id="IPR037185">
    <property type="entry name" value="EmrE-like"/>
</dbReference>
<feature type="transmembrane region" description="Helical" evidence="1">
    <location>
        <begin position="276"/>
        <end position="292"/>
    </location>
</feature>
<name>A0ABR7M7B6_9BACT</name>
<dbReference type="EMBL" id="MBUA01000001">
    <property type="protein sequence ID" value="MBC6490521.1"/>
    <property type="molecule type" value="Genomic_DNA"/>
</dbReference>
<dbReference type="Gene3D" id="1.10.3730.20">
    <property type="match status" value="2"/>
</dbReference>
<proteinExistence type="predicted"/>
<gene>
    <name evidence="3" type="ORF">BC349_06060</name>
</gene>
<feature type="transmembrane region" description="Helical" evidence="1">
    <location>
        <begin position="36"/>
        <end position="54"/>
    </location>
</feature>
<keyword evidence="1" id="KW-0812">Transmembrane</keyword>
<accession>A0ABR7M7B6</accession>
<dbReference type="InterPro" id="IPR000620">
    <property type="entry name" value="EamA_dom"/>
</dbReference>
<evidence type="ECO:0000313" key="4">
    <source>
        <dbReference type="Proteomes" id="UP000765802"/>
    </source>
</evidence>
<dbReference type="PANTHER" id="PTHR22911:SF137">
    <property type="entry name" value="SOLUTE CARRIER FAMILY 35 MEMBER G2-RELATED"/>
    <property type="match status" value="1"/>
</dbReference>
<feature type="transmembrane region" description="Helical" evidence="1">
    <location>
        <begin position="222"/>
        <end position="240"/>
    </location>
</feature>
<keyword evidence="1" id="KW-1133">Transmembrane helix</keyword>
<organism evidence="3 4">
    <name type="scientific">Flavihumibacter stibioxidans</name>
    <dbReference type="NCBI Taxonomy" id="1834163"/>
    <lineage>
        <taxon>Bacteria</taxon>
        <taxon>Pseudomonadati</taxon>
        <taxon>Bacteroidota</taxon>
        <taxon>Chitinophagia</taxon>
        <taxon>Chitinophagales</taxon>
        <taxon>Chitinophagaceae</taxon>
        <taxon>Flavihumibacter</taxon>
    </lineage>
</organism>
<evidence type="ECO:0000259" key="2">
    <source>
        <dbReference type="Pfam" id="PF00892"/>
    </source>
</evidence>
<dbReference type="PANTHER" id="PTHR22911">
    <property type="entry name" value="ACYL-MALONYL CONDENSING ENZYME-RELATED"/>
    <property type="match status" value="1"/>
</dbReference>
<dbReference type="RefSeq" id="WP_187255817.1">
    <property type="nucleotide sequence ID" value="NZ_JBHULF010000006.1"/>
</dbReference>
<sequence length="293" mass="32819">MASTLLISIAVVLRIVSNPLGNVFQKQLTESRNHPLLVNFLTYFFLGLACLFFLPAIEWSQLPVGFWWFSIAGGIAGALGNAFLVKALQTGDLSVLGPINAYKSVVGLVVAVFLLGEIPSLWGILGIAMIISGSYFVLDTLEEKFSWALLKRKEIQYRIWAMVLTAIEAVIIKKIIRHSNPEIAFVMWCWFGTLFAFVLMIAYRLRIVKELSSIKPRHLSRYLLLILCIGTMQLTTNYVLDNIPVGYALSLFQLSTIVSILLGYKIFREKDIRKKLLGAVIMISGSVIIILMK</sequence>
<feature type="transmembrane region" description="Helical" evidence="1">
    <location>
        <begin position="183"/>
        <end position="202"/>
    </location>
</feature>
<keyword evidence="1" id="KW-0472">Membrane</keyword>
<comment type="caution">
    <text evidence="3">The sequence shown here is derived from an EMBL/GenBank/DDBJ whole genome shotgun (WGS) entry which is preliminary data.</text>
</comment>
<feature type="domain" description="EamA" evidence="2">
    <location>
        <begin position="159"/>
        <end position="290"/>
    </location>
</feature>
<dbReference type="Pfam" id="PF00892">
    <property type="entry name" value="EamA"/>
    <property type="match status" value="2"/>
</dbReference>
<dbReference type="Proteomes" id="UP000765802">
    <property type="component" value="Unassembled WGS sequence"/>
</dbReference>
<evidence type="ECO:0000256" key="1">
    <source>
        <dbReference type="SAM" id="Phobius"/>
    </source>
</evidence>
<feature type="transmembrane region" description="Helical" evidence="1">
    <location>
        <begin position="121"/>
        <end position="138"/>
    </location>
</feature>
<evidence type="ECO:0000313" key="3">
    <source>
        <dbReference type="EMBL" id="MBC6490521.1"/>
    </source>
</evidence>
<feature type="transmembrane region" description="Helical" evidence="1">
    <location>
        <begin position="6"/>
        <end position="24"/>
    </location>
</feature>
<dbReference type="SUPFAM" id="SSF103481">
    <property type="entry name" value="Multidrug resistance efflux transporter EmrE"/>
    <property type="match status" value="2"/>
</dbReference>
<reference evidence="3 4" key="1">
    <citation type="submission" date="2016-07" db="EMBL/GenBank/DDBJ databases">
        <title>Genome analysis of Flavihumibacter stibioxidans YS-17.</title>
        <authorList>
            <person name="Shi K."/>
            <person name="Han Y."/>
            <person name="Wang G."/>
        </authorList>
    </citation>
    <scope>NUCLEOTIDE SEQUENCE [LARGE SCALE GENOMIC DNA]</scope>
    <source>
        <strain evidence="3 4">YS-17</strain>
    </source>
</reference>
<feature type="transmembrane region" description="Helical" evidence="1">
    <location>
        <begin position="159"/>
        <end position="177"/>
    </location>
</feature>
<feature type="transmembrane region" description="Helical" evidence="1">
    <location>
        <begin position="95"/>
        <end position="115"/>
    </location>
</feature>
<feature type="domain" description="EamA" evidence="2">
    <location>
        <begin position="21"/>
        <end position="138"/>
    </location>
</feature>
<feature type="transmembrane region" description="Helical" evidence="1">
    <location>
        <begin position="66"/>
        <end position="88"/>
    </location>
</feature>
<protein>
    <recommendedName>
        <fullName evidence="2">EamA domain-containing protein</fullName>
    </recommendedName>
</protein>
<feature type="transmembrane region" description="Helical" evidence="1">
    <location>
        <begin position="246"/>
        <end position="264"/>
    </location>
</feature>